<name>A0A6J7KGC4_9ZZZZ</name>
<proteinExistence type="predicted"/>
<organism evidence="1">
    <name type="scientific">freshwater metagenome</name>
    <dbReference type="NCBI Taxonomy" id="449393"/>
    <lineage>
        <taxon>unclassified sequences</taxon>
        <taxon>metagenomes</taxon>
        <taxon>ecological metagenomes</taxon>
    </lineage>
</organism>
<evidence type="ECO:0000313" key="1">
    <source>
        <dbReference type="EMBL" id="CAB4953923.1"/>
    </source>
</evidence>
<gene>
    <name evidence="1" type="ORF">UFOPK3772_01731</name>
</gene>
<dbReference type="AlphaFoldDB" id="A0A6J7KGC4"/>
<sequence length="104" mass="11370">MLVLMADEWYIAPGEQLIPLQLIITAASAQSVGLWDEASADFAVPAIEAARKELQSDLNRRITPGLGYALTVEVHTLDRLAAETYRTWTPWTWDAGSAWSGPAA</sequence>
<reference evidence="1" key="1">
    <citation type="submission" date="2020-05" db="EMBL/GenBank/DDBJ databases">
        <authorList>
            <person name="Chiriac C."/>
            <person name="Salcher M."/>
            <person name="Ghai R."/>
            <person name="Kavagutti S V."/>
        </authorList>
    </citation>
    <scope>NUCLEOTIDE SEQUENCE</scope>
</reference>
<protein>
    <submittedName>
        <fullName evidence="1">Unannotated protein</fullName>
    </submittedName>
</protein>
<dbReference type="EMBL" id="CAFBNE010000053">
    <property type="protein sequence ID" value="CAB4953923.1"/>
    <property type="molecule type" value="Genomic_DNA"/>
</dbReference>
<accession>A0A6J7KGC4</accession>